<sequence length="1274" mass="141502">MTQNLHQFAGCAIHPRYVVRVAGEPVSALALLDTGETDALWKRAIALRQEIGTEAIARCAELESIIPGLDDKAASRAALTIKRAIFKAKTFDTALLDALDGSLPAEQRDQLRLLDERIAELAKVEAEILLAHDRELAHGSAAIGGLLEGRNMLSAISYTNPELYRKLTRHFHEGGAASADAKSTRNIEDSLLQYYARSSTKTSPLSSFTVIHVGQWKHDGLPRAWSSQYGRTLERRVEFKAGLIRHIMSPLFADFDVAAAAFPLALNRSIRSDGLRVRFHTVAPGQEVSGRTWGTGLTVAQLDANPVLQLVAHVYAQRGDKAIKLEALVDAVCTLAPKLAPEAVHGFVRKLYTLGYLHADTGLVEQRDILGWARAIAANPAIAQGSELLALLDAAEAHLDTMRGEDHDARAAAVIAVRQLVKDLATITGADQGNALFKTPFYENCYLAQCDGEFHGAHLQRYGEELELLQELSFLLDPNQQLHARMCDFFVARHGAGGESDDISAFLEAFDTIYAPGVLESSVDYEHAAPNSPRTDAWLRAVRAFDAHLDPWLHQDKDIELQPAAMRRILGLVPPSMRARGSSYSYVVQTAGQGEDERLVLNQVFGGRSSILSRFFETLDEQALNGIRDYVKAGTAEGRSVEMGGVFGFNANRHPAMSGGELDIAPFPAAFDTLDKVALNDLRLEYSERDHKLKFRDKDGKVVDVWYHGLLIPSLLPQLQRVLALGFTEGPSFAIVKSLVKLAKVRGQQVTRVPRISLGKVVLFRRTWLVAHAAAPSAEGTARDFYVAVREWQQRLGLPEQFFIRAVPLADAGDDGAPGAISWKDVNFKDMKPFYVDLRSPRFVRLMQNMMKRNSLTLCISELLPGFDSHPSQVEGDVHVSELHFELTRFAQEPRHITDWFAVRVAYFDDDRTALLDGPVRTAVKLARDKFGIERIFVAPHWKFGPHVDIVFHADAERFHLEVFPAVRQVIADWLSGHPSTVVLDKEQYLDTSRKVGMFELDAGPYLPLLRNNSITLVPYERPPSLVLDAFAESKEQMLSDSLDLLLELNALKADPGFFPALHAMLCIVAQTYPDGMREGYMSLRSHADYFFAAHGNAALRERFDAIDAKRREELDAVTRAVHAGDTATLPLAGLVARWKEVAERTAERNRNIVAEHYAELVAQNRHMELAQKIAPDAPAEFRERFTSRSISKIGEAFLNSEKGKAAQRNPNFLAYRTTVNFFYAILPILQVTPVQKFLLCHLVSNSVERVFGEDWRTRVAATGTAVEVETSHD</sequence>
<proteinExistence type="predicted"/>
<comment type="caution">
    <text evidence="3">The sequence shown here is derived from an EMBL/GenBank/DDBJ whole genome shotgun (WGS) entry which is preliminary data.</text>
</comment>
<dbReference type="InterPro" id="IPR006827">
    <property type="entry name" value="Lant_deHydtase_N"/>
</dbReference>
<organism evidence="3 4">
    <name type="scientific">Zemynaea arenosa</name>
    <dbReference type="NCBI Taxonomy" id="2561931"/>
    <lineage>
        <taxon>Bacteria</taxon>
        <taxon>Pseudomonadati</taxon>
        <taxon>Pseudomonadota</taxon>
        <taxon>Betaproteobacteria</taxon>
        <taxon>Burkholderiales</taxon>
        <taxon>Oxalobacteraceae</taxon>
        <taxon>Telluria group</taxon>
        <taxon>Zemynaea</taxon>
    </lineage>
</organism>
<name>A0A4Y9S6U1_9BURK</name>
<reference evidence="3 4" key="1">
    <citation type="submission" date="2019-03" db="EMBL/GenBank/DDBJ databases">
        <title>Draft Genome Sequence of Massilia arenosa sp. nov., a Novel Massilia Species Isolated from a Sandy-loam Maize Soil.</title>
        <authorList>
            <person name="Raths R."/>
            <person name="Peta V."/>
            <person name="Bucking H."/>
        </authorList>
    </citation>
    <scope>NUCLEOTIDE SEQUENCE [LARGE SCALE GENOMIC DNA]</scope>
    <source>
        <strain evidence="3 4">MC02</strain>
    </source>
</reference>
<dbReference type="RefSeq" id="WP_135208110.1">
    <property type="nucleotide sequence ID" value="NZ_SPVF01000197.1"/>
</dbReference>
<evidence type="ECO:0000259" key="1">
    <source>
        <dbReference type="Pfam" id="PF04738"/>
    </source>
</evidence>
<protein>
    <recommendedName>
        <fullName evidence="5">Lantibiotic dehydratase</fullName>
    </recommendedName>
</protein>
<dbReference type="Pfam" id="PF14028">
    <property type="entry name" value="Lant_dehydr_C"/>
    <property type="match status" value="1"/>
</dbReference>
<dbReference type="AlphaFoldDB" id="A0A4Y9S6U1"/>
<feature type="domain" description="Thiopeptide-type bacteriocin biosynthesis" evidence="2">
    <location>
        <begin position="900"/>
        <end position="1168"/>
    </location>
</feature>
<evidence type="ECO:0000259" key="2">
    <source>
        <dbReference type="Pfam" id="PF14028"/>
    </source>
</evidence>
<evidence type="ECO:0000313" key="3">
    <source>
        <dbReference type="EMBL" id="TFW16939.1"/>
    </source>
</evidence>
<feature type="domain" description="Lantibiotic dehydratase N-terminal" evidence="1">
    <location>
        <begin position="748"/>
        <end position="804"/>
    </location>
</feature>
<keyword evidence="4" id="KW-1185">Reference proteome</keyword>
<evidence type="ECO:0000313" key="4">
    <source>
        <dbReference type="Proteomes" id="UP000298438"/>
    </source>
</evidence>
<dbReference type="InterPro" id="IPR023809">
    <property type="entry name" value="Thiopep_bacteriocin_synth_dom"/>
</dbReference>
<dbReference type="Proteomes" id="UP000298438">
    <property type="component" value="Unassembled WGS sequence"/>
</dbReference>
<gene>
    <name evidence="3" type="ORF">E4L96_15405</name>
</gene>
<dbReference type="EMBL" id="SPVF01000197">
    <property type="protein sequence ID" value="TFW16939.1"/>
    <property type="molecule type" value="Genomic_DNA"/>
</dbReference>
<evidence type="ECO:0008006" key="5">
    <source>
        <dbReference type="Google" id="ProtNLM"/>
    </source>
</evidence>
<feature type="domain" description="Lantibiotic dehydratase N-terminal" evidence="1">
    <location>
        <begin position="152"/>
        <end position="424"/>
    </location>
</feature>
<dbReference type="OrthoDB" id="7068327at2"/>
<accession>A0A4Y9S6U1</accession>
<dbReference type="Pfam" id="PF04738">
    <property type="entry name" value="Lant_dehydr_N"/>
    <property type="match status" value="2"/>
</dbReference>